<dbReference type="InterPro" id="IPR002794">
    <property type="entry name" value="DUF92_TMEM19"/>
</dbReference>
<feature type="transmembrane region" description="Helical" evidence="7">
    <location>
        <begin position="133"/>
        <end position="157"/>
    </location>
</feature>
<evidence type="ECO:0000256" key="5">
    <source>
        <dbReference type="ARBA" id="ARBA00022989"/>
    </source>
</evidence>
<name>A0ABQ9FBC0_TEGGR</name>
<gene>
    <name evidence="8" type="ORF">KUTeg_008437</name>
</gene>
<comment type="similarity">
    <text evidence="2">Belongs to the TMEM19 family.</text>
</comment>
<keyword evidence="4 7" id="KW-0812">Transmembrane</keyword>
<evidence type="ECO:0000256" key="6">
    <source>
        <dbReference type="ARBA" id="ARBA00023136"/>
    </source>
</evidence>
<keyword evidence="9" id="KW-1185">Reference proteome</keyword>
<feature type="transmembrane region" description="Helical" evidence="7">
    <location>
        <begin position="169"/>
        <end position="189"/>
    </location>
</feature>
<keyword evidence="6 7" id="KW-0472">Membrane</keyword>
<feature type="transmembrane region" description="Helical" evidence="7">
    <location>
        <begin position="54"/>
        <end position="70"/>
    </location>
</feature>
<feature type="transmembrane region" description="Helical" evidence="7">
    <location>
        <begin position="258"/>
        <end position="278"/>
    </location>
</feature>
<comment type="caution">
    <text evidence="8">The sequence shown here is derived from an EMBL/GenBank/DDBJ whole genome shotgun (WGS) entry which is preliminary data.</text>
</comment>
<feature type="transmembrane region" description="Helical" evidence="7">
    <location>
        <begin position="17"/>
        <end position="42"/>
    </location>
</feature>
<protein>
    <recommendedName>
        <fullName evidence="3">Transmembrane protein 19</fullName>
    </recommendedName>
</protein>
<feature type="transmembrane region" description="Helical" evidence="7">
    <location>
        <begin position="318"/>
        <end position="336"/>
    </location>
</feature>
<sequence>MCYFRDIFRTISGLKMFLVYIFGALLPVSLLTWLIILMFSFFREDAQPIYPGRWMIAVLLPILIASWGLKKKSLDKSGALTALLVGFCLTISNMCFCSSLLAFFITASKATKYKAMLKKKFEEEFKEGGQRNWVQVICNGCVPSLFAILYMINFGCLEDVVDFSKHYLFSWYIMAVLGAIACSCGDTYASELGTVVKFNTSPRLITTFRQVPKGTNGGISLMGTIFSGVGGFVVGVAFYLTLILSVSEHRLSSSPAQWPIILVATIAGFLGSAIDSYLGALCQYSGYDREKKCIVERPGDNVDDISGYPVFDNHSVNLLSSLFTGLLTPSIAFIVWEKLFEKKA</sequence>
<keyword evidence="5 7" id="KW-1133">Transmembrane helix</keyword>
<dbReference type="Pfam" id="PF01940">
    <property type="entry name" value="DUF92"/>
    <property type="match status" value="1"/>
</dbReference>
<evidence type="ECO:0000256" key="4">
    <source>
        <dbReference type="ARBA" id="ARBA00022692"/>
    </source>
</evidence>
<accession>A0ABQ9FBC0</accession>
<dbReference type="Proteomes" id="UP001217089">
    <property type="component" value="Unassembled WGS sequence"/>
</dbReference>
<proteinExistence type="inferred from homology"/>
<feature type="transmembrane region" description="Helical" evidence="7">
    <location>
        <begin position="82"/>
        <end position="107"/>
    </location>
</feature>
<evidence type="ECO:0000256" key="1">
    <source>
        <dbReference type="ARBA" id="ARBA00004141"/>
    </source>
</evidence>
<dbReference type="EMBL" id="JARBDR010000342">
    <property type="protein sequence ID" value="KAJ8313876.1"/>
    <property type="molecule type" value="Genomic_DNA"/>
</dbReference>
<evidence type="ECO:0000313" key="9">
    <source>
        <dbReference type="Proteomes" id="UP001217089"/>
    </source>
</evidence>
<evidence type="ECO:0000256" key="7">
    <source>
        <dbReference type="SAM" id="Phobius"/>
    </source>
</evidence>
<dbReference type="PANTHER" id="PTHR13353">
    <property type="entry name" value="TRANSMEMBRANE PROTEIN 19"/>
    <property type="match status" value="1"/>
</dbReference>
<feature type="transmembrane region" description="Helical" evidence="7">
    <location>
        <begin position="219"/>
        <end position="246"/>
    </location>
</feature>
<dbReference type="PANTHER" id="PTHR13353:SF5">
    <property type="entry name" value="TRANSMEMBRANE PROTEIN 19"/>
    <property type="match status" value="1"/>
</dbReference>
<organism evidence="8 9">
    <name type="scientific">Tegillarca granosa</name>
    <name type="common">Malaysian cockle</name>
    <name type="synonym">Anadara granosa</name>
    <dbReference type="NCBI Taxonomy" id="220873"/>
    <lineage>
        <taxon>Eukaryota</taxon>
        <taxon>Metazoa</taxon>
        <taxon>Spiralia</taxon>
        <taxon>Lophotrochozoa</taxon>
        <taxon>Mollusca</taxon>
        <taxon>Bivalvia</taxon>
        <taxon>Autobranchia</taxon>
        <taxon>Pteriomorphia</taxon>
        <taxon>Arcoida</taxon>
        <taxon>Arcoidea</taxon>
        <taxon>Arcidae</taxon>
        <taxon>Tegillarca</taxon>
    </lineage>
</organism>
<reference evidence="8 9" key="1">
    <citation type="submission" date="2022-12" db="EMBL/GenBank/DDBJ databases">
        <title>Chromosome-level genome of Tegillarca granosa.</title>
        <authorList>
            <person name="Kim J."/>
        </authorList>
    </citation>
    <scope>NUCLEOTIDE SEQUENCE [LARGE SCALE GENOMIC DNA]</scope>
    <source>
        <strain evidence="8">Teg-2019</strain>
        <tissue evidence="8">Adductor muscle</tissue>
    </source>
</reference>
<comment type="subcellular location">
    <subcellularLocation>
        <location evidence="1">Membrane</location>
        <topology evidence="1">Multi-pass membrane protein</topology>
    </subcellularLocation>
</comment>
<evidence type="ECO:0000256" key="3">
    <source>
        <dbReference type="ARBA" id="ARBA00014258"/>
    </source>
</evidence>
<evidence type="ECO:0000313" key="8">
    <source>
        <dbReference type="EMBL" id="KAJ8313876.1"/>
    </source>
</evidence>
<evidence type="ECO:0000256" key="2">
    <source>
        <dbReference type="ARBA" id="ARBA00009012"/>
    </source>
</evidence>